<dbReference type="InterPro" id="IPR029063">
    <property type="entry name" value="SAM-dependent_MTases_sf"/>
</dbReference>
<dbReference type="EMBL" id="FOIU01000003">
    <property type="protein sequence ID" value="SEW47695.1"/>
    <property type="molecule type" value="Genomic_DNA"/>
</dbReference>
<dbReference type="OrthoDB" id="3896938at2"/>
<dbReference type="GO" id="GO:0008168">
    <property type="term" value="F:methyltransferase activity"/>
    <property type="evidence" value="ECO:0007669"/>
    <property type="project" value="UniProtKB-KW"/>
</dbReference>
<dbReference type="STRING" id="356305.SAMN05421841_3590"/>
<proteinExistence type="predicted"/>
<evidence type="ECO:0000259" key="1">
    <source>
        <dbReference type="Pfam" id="PF13649"/>
    </source>
</evidence>
<evidence type="ECO:0000313" key="2">
    <source>
        <dbReference type="EMBL" id="SEW47695.1"/>
    </source>
</evidence>
<evidence type="ECO:0000313" key="3">
    <source>
        <dbReference type="Proteomes" id="UP000199469"/>
    </source>
</evidence>
<sequence>MMKATISKILRQTRLLFLADKLRFYIQKYKNQAKNKSFQSSHKEFVFPPDYLMYESFNISYESYYKSGKAAAERFIKSFRKYNSAENVKVLDWGCGPARVVRHIPGIVPNGSVYGTDYNQNSIEWNKKNIADVDFNLNGLQADLPYEDSFFDFIYGISIFTDLSEQLHYEWKNELTRVLKKDGILLLSLQGNLFKTILTDNEIRDFENGNLVVRGNVKEGHRTYSAFHPENFVKKLFSDYEILEHTDSFINNNGKPEQDIWILKKK</sequence>
<dbReference type="InterPro" id="IPR041698">
    <property type="entry name" value="Methyltransf_25"/>
</dbReference>
<dbReference type="AlphaFoldDB" id="A0A1I0S0Q6"/>
<accession>A0A1I0S0Q6</accession>
<gene>
    <name evidence="2" type="ORF">SAMN05421841_3590</name>
</gene>
<dbReference type="Gene3D" id="3.40.50.150">
    <property type="entry name" value="Vaccinia Virus protein VP39"/>
    <property type="match status" value="1"/>
</dbReference>
<keyword evidence="3" id="KW-1185">Reference proteome</keyword>
<dbReference type="Pfam" id="PF13649">
    <property type="entry name" value="Methyltransf_25"/>
    <property type="match status" value="1"/>
</dbReference>
<dbReference type="SUPFAM" id="SSF53335">
    <property type="entry name" value="S-adenosyl-L-methionine-dependent methyltransferases"/>
    <property type="match status" value="1"/>
</dbReference>
<dbReference type="RefSeq" id="WP_089795043.1">
    <property type="nucleotide sequence ID" value="NZ_FOIU01000003.1"/>
</dbReference>
<dbReference type="Proteomes" id="UP000199469">
    <property type="component" value="Unassembled WGS sequence"/>
</dbReference>
<keyword evidence="2" id="KW-0489">Methyltransferase</keyword>
<reference evidence="3" key="1">
    <citation type="submission" date="2016-10" db="EMBL/GenBank/DDBJ databases">
        <authorList>
            <person name="Varghese N."/>
            <person name="Submissions S."/>
        </authorList>
    </citation>
    <scope>NUCLEOTIDE SEQUENCE [LARGE SCALE GENOMIC DNA]</scope>
    <source>
        <strain evidence="3">DSM 17724</strain>
    </source>
</reference>
<dbReference type="GO" id="GO:0032259">
    <property type="term" value="P:methylation"/>
    <property type="evidence" value="ECO:0007669"/>
    <property type="project" value="UniProtKB-KW"/>
</dbReference>
<name>A0A1I0S0Q6_9FLAO</name>
<keyword evidence="2" id="KW-0808">Transferase</keyword>
<protein>
    <submittedName>
        <fullName evidence="2">Methyltransferase domain-containing protein</fullName>
    </submittedName>
</protein>
<dbReference type="CDD" id="cd02440">
    <property type="entry name" value="AdoMet_MTases"/>
    <property type="match status" value="1"/>
</dbReference>
<organism evidence="2 3">
    <name type="scientific">Chryseobacterium wanjuense</name>
    <dbReference type="NCBI Taxonomy" id="356305"/>
    <lineage>
        <taxon>Bacteria</taxon>
        <taxon>Pseudomonadati</taxon>
        <taxon>Bacteroidota</taxon>
        <taxon>Flavobacteriia</taxon>
        <taxon>Flavobacteriales</taxon>
        <taxon>Weeksellaceae</taxon>
        <taxon>Chryseobacterium group</taxon>
        <taxon>Chryseobacterium</taxon>
    </lineage>
</organism>
<feature type="domain" description="Methyltransferase" evidence="1">
    <location>
        <begin position="90"/>
        <end position="183"/>
    </location>
</feature>